<evidence type="ECO:0008006" key="3">
    <source>
        <dbReference type="Google" id="ProtNLM"/>
    </source>
</evidence>
<evidence type="ECO:0000313" key="1">
    <source>
        <dbReference type="EMBL" id="OWY91036.1"/>
    </source>
</evidence>
<gene>
    <name evidence="1" type="ORF">PHMEG_00040551</name>
</gene>
<sequence>MTDESDSEQRTGVGQIVNSVKSWTKNTRLSQLIKSKFISQEAKAKALIQRGATNEALYKEKIIPENVYKALGYEDDMPYAGFLNLDDDGKYRFTMRRMKDPEEFRKYQQFQTYEIEWHQAILNKRLPNKK</sequence>
<comment type="caution">
    <text evidence="1">The sequence shown here is derived from an EMBL/GenBank/DDBJ whole genome shotgun (WGS) entry which is preliminary data.</text>
</comment>
<dbReference type="EMBL" id="NBNE01021246">
    <property type="protein sequence ID" value="OWY91036.1"/>
    <property type="molecule type" value="Genomic_DNA"/>
</dbReference>
<protein>
    <recommendedName>
        <fullName evidence="3">RxLR effector protein</fullName>
    </recommendedName>
</protein>
<organism evidence="1 2">
    <name type="scientific">Phytophthora megakarya</name>
    <dbReference type="NCBI Taxonomy" id="4795"/>
    <lineage>
        <taxon>Eukaryota</taxon>
        <taxon>Sar</taxon>
        <taxon>Stramenopiles</taxon>
        <taxon>Oomycota</taxon>
        <taxon>Peronosporomycetes</taxon>
        <taxon>Peronosporales</taxon>
        <taxon>Peronosporaceae</taxon>
        <taxon>Phytophthora</taxon>
    </lineage>
</organism>
<name>A0A225UEK8_9STRA</name>
<reference evidence="2" key="1">
    <citation type="submission" date="2017-03" db="EMBL/GenBank/DDBJ databases">
        <title>Phytopthora megakarya and P. palmivora, two closely related causual agents of cacao black pod achieved similar genome size and gene model numbers by different mechanisms.</title>
        <authorList>
            <person name="Ali S."/>
            <person name="Shao J."/>
            <person name="Larry D.J."/>
            <person name="Kronmiller B."/>
            <person name="Shen D."/>
            <person name="Strem M.D."/>
            <person name="Melnick R.L."/>
            <person name="Guiltinan M.J."/>
            <person name="Tyler B.M."/>
            <person name="Meinhardt L.W."/>
            <person name="Bailey B.A."/>
        </authorList>
    </citation>
    <scope>NUCLEOTIDE SEQUENCE [LARGE SCALE GENOMIC DNA]</scope>
    <source>
        <strain evidence="2">zdho120</strain>
    </source>
</reference>
<keyword evidence="2" id="KW-1185">Reference proteome</keyword>
<proteinExistence type="predicted"/>
<dbReference type="AlphaFoldDB" id="A0A225UEK8"/>
<dbReference type="OrthoDB" id="142881at2759"/>
<evidence type="ECO:0000313" key="2">
    <source>
        <dbReference type="Proteomes" id="UP000198211"/>
    </source>
</evidence>
<accession>A0A225UEK8</accession>
<dbReference type="Proteomes" id="UP000198211">
    <property type="component" value="Unassembled WGS sequence"/>
</dbReference>